<organism evidence="1 2">
    <name type="scientific">Gloeocapsopsis crepidinum LEGE 06123</name>
    <dbReference type="NCBI Taxonomy" id="588587"/>
    <lineage>
        <taxon>Bacteria</taxon>
        <taxon>Bacillati</taxon>
        <taxon>Cyanobacteriota</taxon>
        <taxon>Cyanophyceae</taxon>
        <taxon>Oscillatoriophycideae</taxon>
        <taxon>Chroococcales</taxon>
        <taxon>Chroococcaceae</taxon>
        <taxon>Gloeocapsopsis</taxon>
    </lineage>
</organism>
<protein>
    <submittedName>
        <fullName evidence="1">Uncharacterized protein</fullName>
    </submittedName>
</protein>
<proteinExistence type="predicted"/>
<dbReference type="Proteomes" id="UP000651156">
    <property type="component" value="Unassembled WGS sequence"/>
</dbReference>
<evidence type="ECO:0000313" key="1">
    <source>
        <dbReference type="EMBL" id="MBE9192637.1"/>
    </source>
</evidence>
<sequence length="125" mass="14375">MMTMQLSHYPAAIAQAAQRVNELDSQIMAVQQLVYREEGNADTRSAFDPDLKNDTQRRSRRFELLLVNQEYQTALNTLMQLTAEKANALAHLEYLRNQFSVAKLECRRAIAQQLTDFESRELVGL</sequence>
<gene>
    <name evidence="1" type="ORF">IQ230_20240</name>
</gene>
<name>A0ABR9UWG6_9CHRO</name>
<keyword evidence="2" id="KW-1185">Reference proteome</keyword>
<accession>A0ABR9UWG6</accession>
<dbReference type="EMBL" id="JADEWN010000061">
    <property type="protein sequence ID" value="MBE9192637.1"/>
    <property type="molecule type" value="Genomic_DNA"/>
</dbReference>
<comment type="caution">
    <text evidence="1">The sequence shown here is derived from an EMBL/GenBank/DDBJ whole genome shotgun (WGS) entry which is preliminary data.</text>
</comment>
<reference evidence="1 2" key="1">
    <citation type="submission" date="2020-10" db="EMBL/GenBank/DDBJ databases">
        <authorList>
            <person name="Castelo-Branco R."/>
            <person name="Eusebio N."/>
            <person name="Adriana R."/>
            <person name="Vieira A."/>
            <person name="Brugerolle De Fraissinette N."/>
            <person name="Rezende De Castro R."/>
            <person name="Schneider M.P."/>
            <person name="Vasconcelos V."/>
            <person name="Leao P.N."/>
        </authorList>
    </citation>
    <scope>NUCLEOTIDE SEQUENCE [LARGE SCALE GENOMIC DNA]</scope>
    <source>
        <strain evidence="1 2">LEGE 06123</strain>
    </source>
</reference>
<evidence type="ECO:0000313" key="2">
    <source>
        <dbReference type="Proteomes" id="UP000651156"/>
    </source>
</evidence>
<dbReference type="RefSeq" id="WP_193934055.1">
    <property type="nucleotide sequence ID" value="NZ_CAWPMZ010000098.1"/>
</dbReference>